<evidence type="ECO:0000313" key="3">
    <source>
        <dbReference type="Proteomes" id="UP000770661"/>
    </source>
</evidence>
<feature type="signal peptide" evidence="1">
    <location>
        <begin position="1"/>
        <end position="29"/>
    </location>
</feature>
<evidence type="ECO:0000256" key="1">
    <source>
        <dbReference type="SAM" id="SignalP"/>
    </source>
</evidence>
<keyword evidence="1" id="KW-0732">Signal</keyword>
<dbReference type="Proteomes" id="UP000770661">
    <property type="component" value="Unassembled WGS sequence"/>
</dbReference>
<organism evidence="2 3">
    <name type="scientific">Chionoecetes opilio</name>
    <name type="common">Atlantic snow crab</name>
    <name type="synonym">Cancer opilio</name>
    <dbReference type="NCBI Taxonomy" id="41210"/>
    <lineage>
        <taxon>Eukaryota</taxon>
        <taxon>Metazoa</taxon>
        <taxon>Ecdysozoa</taxon>
        <taxon>Arthropoda</taxon>
        <taxon>Crustacea</taxon>
        <taxon>Multicrustacea</taxon>
        <taxon>Malacostraca</taxon>
        <taxon>Eumalacostraca</taxon>
        <taxon>Eucarida</taxon>
        <taxon>Decapoda</taxon>
        <taxon>Pleocyemata</taxon>
        <taxon>Brachyura</taxon>
        <taxon>Eubrachyura</taxon>
        <taxon>Majoidea</taxon>
        <taxon>Majidae</taxon>
        <taxon>Chionoecetes</taxon>
    </lineage>
</organism>
<gene>
    <name evidence="2" type="ORF">GWK47_021496</name>
</gene>
<dbReference type="OrthoDB" id="72053at2759"/>
<proteinExistence type="predicted"/>
<reference evidence="2" key="1">
    <citation type="submission" date="2020-07" db="EMBL/GenBank/DDBJ databases">
        <title>The High-quality genome of the commercially important snow crab, Chionoecetes opilio.</title>
        <authorList>
            <person name="Jeong J.-H."/>
            <person name="Ryu S."/>
        </authorList>
    </citation>
    <scope>NUCLEOTIDE SEQUENCE</scope>
    <source>
        <strain evidence="2">MADBK_172401_WGS</strain>
        <tissue evidence="2">Digestive gland</tissue>
    </source>
</reference>
<comment type="caution">
    <text evidence="2">The sequence shown here is derived from an EMBL/GenBank/DDBJ whole genome shotgun (WGS) entry which is preliminary data.</text>
</comment>
<sequence length="108" mass="12075">MAVTLPSVGRVVPIFQLFMLAMLLLATSANNQLEVMNEQELRQLIVDEEYVAVLFSYDADCIGRCENLEATLASIREDVVEALNAWVVRCHSPTLATEYGLNTKVHFT</sequence>
<protein>
    <submittedName>
        <fullName evidence="2">Uncharacterized protein</fullName>
    </submittedName>
</protein>
<name>A0A8J4XP59_CHIOP</name>
<accession>A0A8J4XP59</accession>
<dbReference type="AlphaFoldDB" id="A0A8J4XP59"/>
<feature type="chain" id="PRO_5035220546" evidence="1">
    <location>
        <begin position="30"/>
        <end position="108"/>
    </location>
</feature>
<evidence type="ECO:0000313" key="2">
    <source>
        <dbReference type="EMBL" id="KAG0711073.1"/>
    </source>
</evidence>
<keyword evidence="3" id="KW-1185">Reference proteome</keyword>
<dbReference type="EMBL" id="JACEEZ010023634">
    <property type="protein sequence ID" value="KAG0711073.1"/>
    <property type="molecule type" value="Genomic_DNA"/>
</dbReference>